<name>A0ABP9S8R6_9ACTN</name>
<keyword evidence="2" id="KW-1185">Reference proteome</keyword>
<evidence type="ECO:0000313" key="1">
    <source>
        <dbReference type="EMBL" id="GAA5192838.1"/>
    </source>
</evidence>
<organism evidence="1 2">
    <name type="scientific">Rugosimonospora acidiphila</name>
    <dbReference type="NCBI Taxonomy" id="556531"/>
    <lineage>
        <taxon>Bacteria</taxon>
        <taxon>Bacillati</taxon>
        <taxon>Actinomycetota</taxon>
        <taxon>Actinomycetes</taxon>
        <taxon>Micromonosporales</taxon>
        <taxon>Micromonosporaceae</taxon>
        <taxon>Rugosimonospora</taxon>
    </lineage>
</organism>
<gene>
    <name evidence="1" type="ORF">GCM10023322_53290</name>
</gene>
<dbReference type="Proteomes" id="UP001501570">
    <property type="component" value="Unassembled WGS sequence"/>
</dbReference>
<proteinExistence type="predicted"/>
<accession>A0ABP9S8R6</accession>
<protein>
    <submittedName>
        <fullName evidence="1">Uncharacterized protein</fullName>
    </submittedName>
</protein>
<dbReference type="RefSeq" id="WP_345634079.1">
    <property type="nucleotide sequence ID" value="NZ_BAABJQ010000018.1"/>
</dbReference>
<dbReference type="EMBL" id="BAABJQ010000018">
    <property type="protein sequence ID" value="GAA5192838.1"/>
    <property type="molecule type" value="Genomic_DNA"/>
</dbReference>
<comment type="caution">
    <text evidence="1">The sequence shown here is derived from an EMBL/GenBank/DDBJ whole genome shotgun (WGS) entry which is preliminary data.</text>
</comment>
<reference evidence="2" key="1">
    <citation type="journal article" date="2019" name="Int. J. Syst. Evol. Microbiol.">
        <title>The Global Catalogue of Microorganisms (GCM) 10K type strain sequencing project: providing services to taxonomists for standard genome sequencing and annotation.</title>
        <authorList>
            <consortium name="The Broad Institute Genomics Platform"/>
            <consortium name="The Broad Institute Genome Sequencing Center for Infectious Disease"/>
            <person name="Wu L."/>
            <person name="Ma J."/>
        </authorList>
    </citation>
    <scope>NUCLEOTIDE SEQUENCE [LARGE SCALE GENOMIC DNA]</scope>
    <source>
        <strain evidence="2">JCM 18304</strain>
    </source>
</reference>
<evidence type="ECO:0000313" key="2">
    <source>
        <dbReference type="Proteomes" id="UP001501570"/>
    </source>
</evidence>
<sequence length="148" mass="17242">MNRPEEWRIEADDEWLAAHSSDSFARLRHRFRGIGGMGEAVSNAELGPFGGAPRKPETRIHRKTYAVVRYAERRVAYTTIHVDVRPCPRCRRRLALVLQRIVFVRERGGRLMVGTVRMCRYCQADSWMFRSHMPSAARARRRGYKVVL</sequence>